<dbReference type="PANTHER" id="PTHR33434:SF2">
    <property type="entry name" value="FATTY ACID-BINDING PROTEIN TM_1468"/>
    <property type="match status" value="1"/>
</dbReference>
<accession>A0AAQ1RVR1</accession>
<comment type="caution">
    <text evidence="3">The sequence shown here is derived from an EMBL/GenBank/DDBJ whole genome shotgun (WGS) entry which is preliminary data.</text>
</comment>
<dbReference type="RefSeq" id="WP_021660571.1">
    <property type="nucleotide sequence ID" value="NZ_FQVY01000002.1"/>
</dbReference>
<evidence type="ECO:0000256" key="1">
    <source>
        <dbReference type="ARBA" id="ARBA00023121"/>
    </source>
</evidence>
<dbReference type="Proteomes" id="UP000474718">
    <property type="component" value="Unassembled WGS sequence"/>
</dbReference>
<reference evidence="3" key="2">
    <citation type="submission" date="2016-11" db="EMBL/GenBank/DDBJ databases">
        <authorList>
            <person name="Varghese N."/>
            <person name="Submissions S."/>
        </authorList>
    </citation>
    <scope>NUCLEOTIDE SEQUENCE</scope>
    <source>
        <strain evidence="3">DSM 4029</strain>
    </source>
</reference>
<dbReference type="Gene3D" id="3.30.1180.10">
    <property type="match status" value="1"/>
</dbReference>
<name>A0AAQ1RVR1_9FIRM</name>
<keyword evidence="1" id="KW-0446">Lipid-binding</keyword>
<keyword evidence="5" id="KW-1185">Reference proteome</keyword>
<dbReference type="SUPFAM" id="SSF82549">
    <property type="entry name" value="DAK1/DegV-like"/>
    <property type="match status" value="1"/>
</dbReference>
<evidence type="ECO:0000313" key="5">
    <source>
        <dbReference type="Proteomes" id="UP000474718"/>
    </source>
</evidence>
<dbReference type="PANTHER" id="PTHR33434">
    <property type="entry name" value="DEGV DOMAIN-CONTAINING PROTEIN DR_1986-RELATED"/>
    <property type="match status" value="1"/>
</dbReference>
<reference evidence="2 5" key="3">
    <citation type="journal article" date="2019" name="Nat. Med.">
        <title>A library of human gut bacterial isolates paired with longitudinal multiomics data enables mechanistic microbiome research.</title>
        <authorList>
            <person name="Poyet M."/>
            <person name="Groussin M."/>
            <person name="Gibbons S.M."/>
            <person name="Avila-Pacheco J."/>
            <person name="Jiang X."/>
            <person name="Kearney S.M."/>
            <person name="Perrotta A.R."/>
            <person name="Berdy B."/>
            <person name="Zhao S."/>
            <person name="Lieberman T.D."/>
            <person name="Swanson P.K."/>
            <person name="Smith M."/>
            <person name="Roesemann S."/>
            <person name="Alexander J.E."/>
            <person name="Rich S.A."/>
            <person name="Livny J."/>
            <person name="Vlamakis H."/>
            <person name="Clish C."/>
            <person name="Bullock K."/>
            <person name="Deik A."/>
            <person name="Scott J."/>
            <person name="Pierce K.A."/>
            <person name="Xavier R.J."/>
            <person name="Alm E.J."/>
        </authorList>
    </citation>
    <scope>NUCLEOTIDE SEQUENCE [LARGE SCALE GENOMIC DNA]</scope>
    <source>
        <strain evidence="2 5">BIOML-A2</strain>
    </source>
</reference>
<dbReference type="Pfam" id="PF02645">
    <property type="entry name" value="DegV"/>
    <property type="match status" value="1"/>
</dbReference>
<evidence type="ECO:0000313" key="3">
    <source>
        <dbReference type="EMBL" id="SHG05389.1"/>
    </source>
</evidence>
<dbReference type="GO" id="GO:0008289">
    <property type="term" value="F:lipid binding"/>
    <property type="evidence" value="ECO:0007669"/>
    <property type="project" value="UniProtKB-KW"/>
</dbReference>
<dbReference type="EMBL" id="FQVY01000002">
    <property type="protein sequence ID" value="SHG05389.1"/>
    <property type="molecule type" value="Genomic_DNA"/>
</dbReference>
<dbReference type="InterPro" id="IPR003797">
    <property type="entry name" value="DegV"/>
</dbReference>
<dbReference type="InterPro" id="IPR050270">
    <property type="entry name" value="DegV_domain_contain"/>
</dbReference>
<organism evidence="3 4">
    <name type="scientific">Bittarella massiliensis</name>
    <name type="common">ex Durand et al. 2017</name>
    <dbReference type="NCBI Taxonomy" id="1720313"/>
    <lineage>
        <taxon>Bacteria</taxon>
        <taxon>Bacillati</taxon>
        <taxon>Bacillota</taxon>
        <taxon>Clostridia</taxon>
        <taxon>Eubacteriales</taxon>
        <taxon>Oscillospiraceae</taxon>
        <taxon>Bittarella (ex Durand et al. 2017)</taxon>
    </lineage>
</organism>
<dbReference type="EMBL" id="WWVX01000009">
    <property type="protein sequence ID" value="MZL70670.1"/>
    <property type="molecule type" value="Genomic_DNA"/>
</dbReference>
<evidence type="ECO:0000313" key="4">
    <source>
        <dbReference type="Proteomes" id="UP000184089"/>
    </source>
</evidence>
<gene>
    <name evidence="2" type="ORF">GT747_13010</name>
    <name evidence="3" type="ORF">SAMN05444424_1295</name>
</gene>
<proteinExistence type="predicted"/>
<dbReference type="Gene3D" id="3.40.50.10170">
    <property type="match status" value="1"/>
</dbReference>
<reference evidence="4" key="1">
    <citation type="submission" date="2016-11" db="EMBL/GenBank/DDBJ databases">
        <authorList>
            <person name="Jaros S."/>
            <person name="Januszkiewicz K."/>
            <person name="Wedrychowicz H."/>
        </authorList>
    </citation>
    <scope>NUCLEOTIDE SEQUENCE [LARGE SCALE GENOMIC DNA]</scope>
    <source>
        <strain evidence="4">DSM 4029</strain>
    </source>
</reference>
<dbReference type="InterPro" id="IPR043168">
    <property type="entry name" value="DegV_C"/>
</dbReference>
<dbReference type="PROSITE" id="PS51482">
    <property type="entry name" value="DEGV"/>
    <property type="match status" value="1"/>
</dbReference>
<evidence type="ECO:0000313" key="2">
    <source>
        <dbReference type="EMBL" id="MZL70670.1"/>
    </source>
</evidence>
<protein>
    <submittedName>
        <fullName evidence="2">DegV family EDD domain-containing protein</fullName>
    </submittedName>
    <submittedName>
        <fullName evidence="3">EDD domain protein, DegV family</fullName>
    </submittedName>
</protein>
<dbReference type="Proteomes" id="UP000184089">
    <property type="component" value="Unassembled WGS sequence"/>
</dbReference>
<sequence>MEKLLILTDTACDIPQETAEELGIRILPIPLEVDGMGYLEGVDFTKEEFYDVLNRCVKIPTTSHIPAHQFLEEYERAAQEGYTHVIHVTINSKGSNMYQAALQAKAMFKEEPDAPQIKIKVIDSKTYSLGYGFPVTEAARMVQKGVGYAAVRDYLLDWFDTAEVYFSVYTLQFAKKSGRISCAAAFVGELLGLRPILQISQGEMNIVEKVRGDANVIPGLCRWAEKRMAERSPFVVISGELDAPGDELTEQLEKKFRYGCSGRYKAGASIAINAGPKVVGVLVKGAKKR</sequence>
<dbReference type="NCBIfam" id="TIGR00762">
    <property type="entry name" value="DegV"/>
    <property type="match status" value="1"/>
</dbReference>
<dbReference type="AlphaFoldDB" id="A0AAQ1RVR1"/>